<proteinExistence type="predicted"/>
<dbReference type="EMBL" id="BPLQ01012525">
    <property type="protein sequence ID" value="GIY66080.1"/>
    <property type="molecule type" value="Genomic_DNA"/>
</dbReference>
<comment type="caution">
    <text evidence="1">The sequence shown here is derived from an EMBL/GenBank/DDBJ whole genome shotgun (WGS) entry which is preliminary data.</text>
</comment>
<evidence type="ECO:0000313" key="1">
    <source>
        <dbReference type="EMBL" id="GIY66080.1"/>
    </source>
</evidence>
<reference evidence="1 2" key="1">
    <citation type="submission" date="2021-06" db="EMBL/GenBank/DDBJ databases">
        <title>Caerostris darwini draft genome.</title>
        <authorList>
            <person name="Kono N."/>
            <person name="Arakawa K."/>
        </authorList>
    </citation>
    <scope>NUCLEOTIDE SEQUENCE [LARGE SCALE GENOMIC DNA]</scope>
</reference>
<keyword evidence="2" id="KW-1185">Reference proteome</keyword>
<organism evidence="1 2">
    <name type="scientific">Caerostris darwini</name>
    <dbReference type="NCBI Taxonomy" id="1538125"/>
    <lineage>
        <taxon>Eukaryota</taxon>
        <taxon>Metazoa</taxon>
        <taxon>Ecdysozoa</taxon>
        <taxon>Arthropoda</taxon>
        <taxon>Chelicerata</taxon>
        <taxon>Arachnida</taxon>
        <taxon>Araneae</taxon>
        <taxon>Araneomorphae</taxon>
        <taxon>Entelegynae</taxon>
        <taxon>Araneoidea</taxon>
        <taxon>Araneidae</taxon>
        <taxon>Caerostris</taxon>
    </lineage>
</organism>
<sequence>MQNIRPKKLQFEKDVLAAINTVDKKRRSIIIEAAVEDITMAGREHSSKSINNFIISSNDGLAGRETRRRILHAAELNNVEKDYSDTKNECWQEKQPSQFNNSVSSLVSQFRAEKH</sequence>
<protein>
    <submittedName>
        <fullName evidence="1">Uncharacterized protein</fullName>
    </submittedName>
</protein>
<evidence type="ECO:0000313" key="2">
    <source>
        <dbReference type="Proteomes" id="UP001054837"/>
    </source>
</evidence>
<accession>A0AAV4V802</accession>
<gene>
    <name evidence="1" type="ORF">CDAR_86911</name>
</gene>
<dbReference type="Proteomes" id="UP001054837">
    <property type="component" value="Unassembled WGS sequence"/>
</dbReference>
<dbReference type="AlphaFoldDB" id="A0AAV4V802"/>
<name>A0AAV4V802_9ARAC</name>